<dbReference type="Proteomes" id="UP000738349">
    <property type="component" value="Unassembled WGS sequence"/>
</dbReference>
<name>A0A9P9JIQ9_9HYPO</name>
<feature type="region of interest" description="Disordered" evidence="1">
    <location>
        <begin position="126"/>
        <end position="179"/>
    </location>
</feature>
<evidence type="ECO:0000313" key="4">
    <source>
        <dbReference type="Proteomes" id="UP000738349"/>
    </source>
</evidence>
<reference evidence="3" key="1">
    <citation type="journal article" date="2021" name="Nat. Commun.">
        <title>Genetic determinants of endophytism in the Arabidopsis root mycobiome.</title>
        <authorList>
            <person name="Mesny F."/>
            <person name="Miyauchi S."/>
            <person name="Thiergart T."/>
            <person name="Pickel B."/>
            <person name="Atanasova L."/>
            <person name="Karlsson M."/>
            <person name="Huettel B."/>
            <person name="Barry K.W."/>
            <person name="Haridas S."/>
            <person name="Chen C."/>
            <person name="Bauer D."/>
            <person name="Andreopoulos W."/>
            <person name="Pangilinan J."/>
            <person name="LaButti K."/>
            <person name="Riley R."/>
            <person name="Lipzen A."/>
            <person name="Clum A."/>
            <person name="Drula E."/>
            <person name="Henrissat B."/>
            <person name="Kohler A."/>
            <person name="Grigoriev I.V."/>
            <person name="Martin F.M."/>
            <person name="Hacquard S."/>
        </authorList>
    </citation>
    <scope>NUCLEOTIDE SEQUENCE</scope>
    <source>
        <strain evidence="3">MPI-CAGE-AT-0147</strain>
    </source>
</reference>
<dbReference type="AlphaFoldDB" id="A0A9P9JIQ9"/>
<protein>
    <submittedName>
        <fullName evidence="3">Uncharacterized protein</fullName>
    </submittedName>
</protein>
<proteinExistence type="predicted"/>
<sequence>MLPFQALWLTAFSIIVLQATAQDGDPIYEYCRGDGSICSAANKLDDSCRAQGSDASYYKCICEAGWVPTIQACIFCLITLEGAGTDEDESNSSICEDEGVTAAEMPSSIVSQQEARNATMEVPSLTTSTEMGSFAEQSTGSTPVSTTESTDMSFTTASHKPITSTLNGGPSVTLPELSAPTESSVSTRLGLGIGRSVAVACVVLFAMVMY</sequence>
<evidence type="ECO:0000313" key="3">
    <source>
        <dbReference type="EMBL" id="KAH7176142.1"/>
    </source>
</evidence>
<gene>
    <name evidence="3" type="ORF">EDB81DRAFT_674725</name>
</gene>
<feature type="compositionally biased region" description="Polar residues" evidence="1">
    <location>
        <begin position="126"/>
        <end position="170"/>
    </location>
</feature>
<feature type="signal peptide" evidence="2">
    <location>
        <begin position="1"/>
        <end position="21"/>
    </location>
</feature>
<comment type="caution">
    <text evidence="3">The sequence shown here is derived from an EMBL/GenBank/DDBJ whole genome shotgun (WGS) entry which is preliminary data.</text>
</comment>
<keyword evidence="4" id="KW-1185">Reference proteome</keyword>
<dbReference type="OrthoDB" id="5015668at2759"/>
<organism evidence="3 4">
    <name type="scientific">Dactylonectria macrodidyma</name>
    <dbReference type="NCBI Taxonomy" id="307937"/>
    <lineage>
        <taxon>Eukaryota</taxon>
        <taxon>Fungi</taxon>
        <taxon>Dikarya</taxon>
        <taxon>Ascomycota</taxon>
        <taxon>Pezizomycotina</taxon>
        <taxon>Sordariomycetes</taxon>
        <taxon>Hypocreomycetidae</taxon>
        <taxon>Hypocreales</taxon>
        <taxon>Nectriaceae</taxon>
        <taxon>Dactylonectria</taxon>
    </lineage>
</organism>
<evidence type="ECO:0000256" key="1">
    <source>
        <dbReference type="SAM" id="MobiDB-lite"/>
    </source>
</evidence>
<keyword evidence="2" id="KW-0732">Signal</keyword>
<accession>A0A9P9JIQ9</accession>
<dbReference type="EMBL" id="JAGMUV010000001">
    <property type="protein sequence ID" value="KAH7176142.1"/>
    <property type="molecule type" value="Genomic_DNA"/>
</dbReference>
<evidence type="ECO:0000256" key="2">
    <source>
        <dbReference type="SAM" id="SignalP"/>
    </source>
</evidence>
<feature type="chain" id="PRO_5040472579" evidence="2">
    <location>
        <begin position="22"/>
        <end position="210"/>
    </location>
</feature>